<accession>A0AAY4D1J7</accession>
<evidence type="ECO:0000313" key="14">
    <source>
        <dbReference type="Ensembl" id="ENSDCDP00010038934.1"/>
    </source>
</evidence>
<name>A0AAY4D1J7_9TELE</name>
<evidence type="ECO:0000256" key="9">
    <source>
        <dbReference type="ARBA" id="ARBA00022839"/>
    </source>
</evidence>
<dbReference type="AlphaFoldDB" id="A0AAY4D1J7"/>
<evidence type="ECO:0000256" key="5">
    <source>
        <dbReference type="ARBA" id="ARBA00022553"/>
    </source>
</evidence>
<evidence type="ECO:0000256" key="4">
    <source>
        <dbReference type="ARBA" id="ARBA00012115"/>
    </source>
</evidence>
<evidence type="ECO:0000256" key="7">
    <source>
        <dbReference type="ARBA" id="ARBA00022763"/>
    </source>
</evidence>
<reference evidence="14" key="3">
    <citation type="submission" date="2025-09" db="UniProtKB">
        <authorList>
            <consortium name="Ensembl"/>
        </authorList>
    </citation>
    <scope>IDENTIFICATION</scope>
</reference>
<dbReference type="SUPFAM" id="SSF55979">
    <property type="entry name" value="DNA clamp"/>
    <property type="match status" value="1"/>
</dbReference>
<comment type="catalytic activity">
    <reaction evidence="1">
        <text>Exonucleolytic cleavage in the 3'- to 5'-direction to yield nucleoside 5'-phosphates.</text>
        <dbReference type="EC" id="3.1.11.2"/>
    </reaction>
</comment>
<dbReference type="GeneTree" id="ENSGT00390000005767"/>
<evidence type="ECO:0000256" key="2">
    <source>
        <dbReference type="ARBA" id="ARBA00004123"/>
    </source>
</evidence>
<keyword evidence="6" id="KW-0540">Nuclease</keyword>
<evidence type="ECO:0000256" key="6">
    <source>
        <dbReference type="ARBA" id="ARBA00022722"/>
    </source>
</evidence>
<keyword evidence="8" id="KW-0378">Hydrolase</keyword>
<reference evidence="14" key="2">
    <citation type="submission" date="2025-08" db="UniProtKB">
        <authorList>
            <consortium name="Ensembl"/>
        </authorList>
    </citation>
    <scope>IDENTIFICATION</scope>
</reference>
<keyword evidence="9" id="KW-0269">Exonuclease</keyword>
<dbReference type="GO" id="GO:0030896">
    <property type="term" value="C:checkpoint clamp complex"/>
    <property type="evidence" value="ECO:0007669"/>
    <property type="project" value="InterPro"/>
</dbReference>
<dbReference type="PANTHER" id="PTHR15237:SF2">
    <property type="entry name" value="CELL CYCLE CHECKPOINT CONTROL PROTEIN RAD9B"/>
    <property type="match status" value="1"/>
</dbReference>
<evidence type="ECO:0000313" key="15">
    <source>
        <dbReference type="Proteomes" id="UP000694580"/>
    </source>
</evidence>
<dbReference type="GO" id="GO:0006281">
    <property type="term" value="P:DNA repair"/>
    <property type="evidence" value="ECO:0007669"/>
    <property type="project" value="TreeGrafter"/>
</dbReference>
<dbReference type="FunFam" id="3.70.10.10:FF:000005">
    <property type="entry name" value="Cell cycle checkpoint control protein"/>
    <property type="match status" value="1"/>
</dbReference>
<dbReference type="InterPro" id="IPR007268">
    <property type="entry name" value="Rad9/Ddc1"/>
</dbReference>
<dbReference type="PANTHER" id="PTHR15237">
    <property type="entry name" value="DNA REPAIR PROTEIN RAD9"/>
    <property type="match status" value="1"/>
</dbReference>
<protein>
    <recommendedName>
        <fullName evidence="12">Cell cycle checkpoint control protein RAD9A</fullName>
        <ecNumber evidence="4">3.1.11.2</ecNumber>
    </recommendedName>
    <alternativeName>
        <fullName evidence="13">DNA repair exonuclease rad9 homolog A</fullName>
    </alternativeName>
</protein>
<keyword evidence="5" id="KW-0597">Phosphoprotein</keyword>
<dbReference type="Gene3D" id="3.70.10.10">
    <property type="match status" value="1"/>
</dbReference>
<dbReference type="Pfam" id="PF04139">
    <property type="entry name" value="Rad9"/>
    <property type="match status" value="1"/>
</dbReference>
<dbReference type="GO" id="GO:0031573">
    <property type="term" value="P:mitotic intra-S DNA damage checkpoint signaling"/>
    <property type="evidence" value="ECO:0007669"/>
    <property type="project" value="TreeGrafter"/>
</dbReference>
<keyword evidence="10" id="KW-0539">Nucleus</keyword>
<dbReference type="InterPro" id="IPR046938">
    <property type="entry name" value="DNA_clamp_sf"/>
</dbReference>
<organism evidence="14 15">
    <name type="scientific">Denticeps clupeoides</name>
    <name type="common">denticle herring</name>
    <dbReference type="NCBI Taxonomy" id="299321"/>
    <lineage>
        <taxon>Eukaryota</taxon>
        <taxon>Metazoa</taxon>
        <taxon>Chordata</taxon>
        <taxon>Craniata</taxon>
        <taxon>Vertebrata</taxon>
        <taxon>Euteleostomi</taxon>
        <taxon>Actinopterygii</taxon>
        <taxon>Neopterygii</taxon>
        <taxon>Teleostei</taxon>
        <taxon>Clupei</taxon>
        <taxon>Clupeiformes</taxon>
        <taxon>Denticipitoidei</taxon>
        <taxon>Denticipitidae</taxon>
        <taxon>Denticeps</taxon>
    </lineage>
</organism>
<reference evidence="14 15" key="1">
    <citation type="submission" date="2020-06" db="EMBL/GenBank/DDBJ databases">
        <authorList>
            <consortium name="Wellcome Sanger Institute Data Sharing"/>
        </authorList>
    </citation>
    <scope>NUCLEOTIDE SEQUENCE [LARGE SCALE GENOMIC DNA]</scope>
</reference>
<evidence type="ECO:0000256" key="10">
    <source>
        <dbReference type="ARBA" id="ARBA00023242"/>
    </source>
</evidence>
<dbReference type="GO" id="GO:0071479">
    <property type="term" value="P:cellular response to ionizing radiation"/>
    <property type="evidence" value="ECO:0007669"/>
    <property type="project" value="TreeGrafter"/>
</dbReference>
<comment type="function">
    <text evidence="11">Component of the 9-1-1 cell-cycle checkpoint response complex that plays a major role in DNA repair. The 9-1-1 complex is recruited to DNA lesion upon damage by the RAD17-replication factor C (RFC) clamp loader complex. Acts then as a sliding clamp platform on DNA for several proteins involved in long-patch base excision repair (LP-BER). The 9-1-1 complex stimulates DNA polymerase beta (POLB) activity by increasing its affinity for the 3'-OH end of the primer-template and stabilizes POLB to those sites where LP-BER proceeds; endonuclease FEN1 cleavage activity on substrates with double, nick, or gap flaps of distinct sequences and lengths; and DNA ligase I (LIG1) on long-patch base excision repair substrates. The 9-1-1 complex is necessary for the recruitment of RHNO1 to sites of double-stranded breaks (DSB) occurring during the S phase. RAD9A possesses 3'-&gt;5' double stranded DNA exonuclease activity.</text>
</comment>
<keyword evidence="7" id="KW-0227">DNA damage</keyword>
<sequence>MKCVIEGSGVKVFGKAVHALSKMGDELWLDPLEKGLALRTVNSAHSGYSCFLFSALFFQHYSPAWALLPVFQCILPLFRGLATTGRNVNRCEINIDTQDSRLLTFACTTGITKTHNLGFQDIEALQAVFPEHLCPNLIKAHPKLLGDIVLHFPPSLEEITLSVSPMRVSVRKYNEDERAGCTKAVNTEMSLHPDEFDYFQVGVDSNITFCLKELRVSS</sequence>
<evidence type="ECO:0000256" key="11">
    <source>
        <dbReference type="ARBA" id="ARBA00059283"/>
    </source>
</evidence>
<evidence type="ECO:0000256" key="8">
    <source>
        <dbReference type="ARBA" id="ARBA00022801"/>
    </source>
</evidence>
<keyword evidence="15" id="KW-1185">Reference proteome</keyword>
<evidence type="ECO:0000256" key="12">
    <source>
        <dbReference type="ARBA" id="ARBA00069752"/>
    </source>
</evidence>
<comment type="subcellular location">
    <subcellularLocation>
        <location evidence="2">Nucleus</location>
    </subcellularLocation>
</comment>
<dbReference type="Ensembl" id="ENSDCDT00010048611.1">
    <property type="protein sequence ID" value="ENSDCDP00010038934.1"/>
    <property type="gene ID" value="ENSDCDG00010025089.1"/>
</dbReference>
<comment type="similarity">
    <text evidence="3">Belongs to the rad9 family.</text>
</comment>
<evidence type="ECO:0000256" key="1">
    <source>
        <dbReference type="ARBA" id="ARBA00000493"/>
    </source>
</evidence>
<evidence type="ECO:0000256" key="13">
    <source>
        <dbReference type="ARBA" id="ARBA00079896"/>
    </source>
</evidence>
<dbReference type="EC" id="3.1.11.2" evidence="4"/>
<dbReference type="GO" id="GO:0008311">
    <property type="term" value="F:double-stranded DNA 3'-5' DNA exonuclease activity"/>
    <property type="evidence" value="ECO:0007669"/>
    <property type="project" value="UniProtKB-EC"/>
</dbReference>
<dbReference type="GO" id="GO:0000076">
    <property type="term" value="P:DNA replication checkpoint signaling"/>
    <property type="evidence" value="ECO:0007669"/>
    <property type="project" value="TreeGrafter"/>
</dbReference>
<gene>
    <name evidence="14" type="primary">RAD9B</name>
</gene>
<evidence type="ECO:0000256" key="3">
    <source>
        <dbReference type="ARBA" id="ARBA00008494"/>
    </source>
</evidence>
<dbReference type="Proteomes" id="UP000694580">
    <property type="component" value="Chromosome 11"/>
</dbReference>
<proteinExistence type="inferred from homology"/>